<dbReference type="EMBL" id="MELI01000001">
    <property type="protein sequence ID" value="OFW36077.1"/>
    <property type="molecule type" value="Genomic_DNA"/>
</dbReference>
<comment type="caution">
    <text evidence="1">The sequence shown here is derived from an EMBL/GenBank/DDBJ whole genome shotgun (WGS) entry which is preliminary data.</text>
</comment>
<organism evidence="1 2">
    <name type="scientific">Candidatus Aquicultor primus</name>
    <dbReference type="NCBI Taxonomy" id="1797195"/>
    <lineage>
        <taxon>Bacteria</taxon>
        <taxon>Bacillati</taxon>
        <taxon>Actinomycetota</taxon>
        <taxon>Candidatus Aquicultoria</taxon>
        <taxon>Candidatus Aquicultorales</taxon>
        <taxon>Candidatus Aquicultoraceae</taxon>
        <taxon>Candidatus Aquicultor</taxon>
    </lineage>
</organism>
<reference evidence="1 2" key="1">
    <citation type="journal article" date="2016" name="Nat. Commun.">
        <title>Thousands of microbial genomes shed light on interconnected biogeochemical processes in an aquifer system.</title>
        <authorList>
            <person name="Anantharaman K."/>
            <person name="Brown C.T."/>
            <person name="Hug L.A."/>
            <person name="Sharon I."/>
            <person name="Castelle C.J."/>
            <person name="Probst A.J."/>
            <person name="Thomas B.C."/>
            <person name="Singh A."/>
            <person name="Wilkins M.J."/>
            <person name="Karaoz U."/>
            <person name="Brodie E.L."/>
            <person name="Williams K.H."/>
            <person name="Hubbard S.S."/>
            <person name="Banfield J.F."/>
        </authorList>
    </citation>
    <scope>NUCLEOTIDE SEQUENCE [LARGE SCALE GENOMIC DNA]</scope>
</reference>
<proteinExistence type="predicted"/>
<dbReference type="AlphaFoldDB" id="A0A1F2USZ6"/>
<evidence type="ECO:0000313" key="2">
    <source>
        <dbReference type="Proteomes" id="UP000178086"/>
    </source>
</evidence>
<dbReference type="Proteomes" id="UP000178086">
    <property type="component" value="Unassembled WGS sequence"/>
</dbReference>
<evidence type="ECO:0000313" key="1">
    <source>
        <dbReference type="EMBL" id="OFW36077.1"/>
    </source>
</evidence>
<gene>
    <name evidence="1" type="ORF">A2074_00330</name>
</gene>
<sequence>MEILVNKISADLDEAKERLTTYAFSDHRLLAESKRVVDDTPLAALLFITASMGRYRSDELVPIGAGLELLRLAVAAHYPDEKTNRDSRKDFLLISADYFYARAIIVAGALGNGRVIEYMVQAIADVATEHVRKREPDVDGGAPGGKHASLFKAAVAIGALLSDCPASAVEPLNVYAEALSGIDDIVLKNNGAPIDNNRADEESLTAFRARLLLSLDAIPLPQARLLEELAYE</sequence>
<protein>
    <recommendedName>
        <fullName evidence="3">Polyprenyl synthetase family protein</fullName>
    </recommendedName>
</protein>
<name>A0A1F2USZ6_9ACTN</name>
<accession>A0A1F2USZ6</accession>
<evidence type="ECO:0008006" key="3">
    <source>
        <dbReference type="Google" id="ProtNLM"/>
    </source>
</evidence>